<evidence type="ECO:0000259" key="2">
    <source>
        <dbReference type="Pfam" id="PF01551"/>
    </source>
</evidence>
<dbReference type="PANTHER" id="PTHR21666:SF270">
    <property type="entry name" value="MUREIN HYDROLASE ACTIVATOR ENVC"/>
    <property type="match status" value="1"/>
</dbReference>
<keyword evidence="1" id="KW-1133">Transmembrane helix</keyword>
<protein>
    <recommendedName>
        <fullName evidence="2">M23ase beta-sheet core domain-containing protein</fullName>
    </recommendedName>
</protein>
<organism evidence="3 4">
    <name type="scientific">Desulfuribacillus alkaliarsenatis</name>
    <dbReference type="NCBI Taxonomy" id="766136"/>
    <lineage>
        <taxon>Bacteria</taxon>
        <taxon>Bacillati</taxon>
        <taxon>Bacillota</taxon>
        <taxon>Desulfuribacillia</taxon>
        <taxon>Desulfuribacillales</taxon>
        <taxon>Desulfuribacillaceae</taxon>
        <taxon>Desulfuribacillus</taxon>
    </lineage>
</organism>
<keyword evidence="4" id="KW-1185">Reference proteome</keyword>
<dbReference type="AlphaFoldDB" id="A0A1E5G2A7"/>
<reference evidence="3 4" key="1">
    <citation type="submission" date="2016-09" db="EMBL/GenBank/DDBJ databases">
        <title>Draft genome sequence for the type strain of Desulfuribacillus alkaliarsenatis AHT28, an obligately anaerobic, sulfidogenic bacterium isolated from Russian soda lake sediments.</title>
        <authorList>
            <person name="Abin C.A."/>
            <person name="Hollibaugh J.T."/>
        </authorList>
    </citation>
    <scope>NUCLEOTIDE SEQUENCE [LARGE SCALE GENOMIC DNA]</scope>
    <source>
        <strain evidence="3 4">AHT28</strain>
    </source>
</reference>
<dbReference type="STRING" id="766136.BHF68_05720"/>
<keyword evidence="1" id="KW-0472">Membrane</keyword>
<evidence type="ECO:0000313" key="4">
    <source>
        <dbReference type="Proteomes" id="UP000094296"/>
    </source>
</evidence>
<evidence type="ECO:0000256" key="1">
    <source>
        <dbReference type="SAM" id="Phobius"/>
    </source>
</evidence>
<dbReference type="OrthoDB" id="9805799at2"/>
<keyword evidence="1" id="KW-0812">Transmembrane</keyword>
<accession>A0A1E5G2A7</accession>
<dbReference type="Pfam" id="PF01551">
    <property type="entry name" value="Peptidase_M23"/>
    <property type="match status" value="1"/>
</dbReference>
<dbReference type="InterPro" id="IPR050570">
    <property type="entry name" value="Cell_wall_metabolism_enzyme"/>
</dbReference>
<feature type="transmembrane region" description="Helical" evidence="1">
    <location>
        <begin position="5"/>
        <end position="22"/>
    </location>
</feature>
<name>A0A1E5G2A7_9FIRM</name>
<dbReference type="GO" id="GO:0004222">
    <property type="term" value="F:metalloendopeptidase activity"/>
    <property type="evidence" value="ECO:0007669"/>
    <property type="project" value="TreeGrafter"/>
</dbReference>
<dbReference type="PANTHER" id="PTHR21666">
    <property type="entry name" value="PEPTIDASE-RELATED"/>
    <property type="match status" value="1"/>
</dbReference>
<dbReference type="CDD" id="cd12797">
    <property type="entry name" value="M23_peptidase"/>
    <property type="match status" value="1"/>
</dbReference>
<feature type="domain" description="M23ase beta-sheet core" evidence="2">
    <location>
        <begin position="329"/>
        <end position="421"/>
    </location>
</feature>
<dbReference type="InterPro" id="IPR016047">
    <property type="entry name" value="M23ase_b-sheet_dom"/>
</dbReference>
<dbReference type="Proteomes" id="UP000094296">
    <property type="component" value="Unassembled WGS sequence"/>
</dbReference>
<evidence type="ECO:0000313" key="3">
    <source>
        <dbReference type="EMBL" id="OEF97096.1"/>
    </source>
</evidence>
<dbReference type="SUPFAM" id="SSF51261">
    <property type="entry name" value="Duplicated hybrid motif"/>
    <property type="match status" value="1"/>
</dbReference>
<comment type="caution">
    <text evidence="3">The sequence shown here is derived from an EMBL/GenBank/DDBJ whole genome shotgun (WGS) entry which is preliminary data.</text>
</comment>
<sequence>MNRKIYIPILIVIFSAAIFYSYEGFSDIYDDRLFPKIEITALEDDISYVELDKSWSYQRINRRWTEEVNFPNTENVPGSTGVEDVLDVAPVFSYNKSIEVSADKVPDRSVLIIREQTTETVKFQDIVNIQELPHPEMNGVFEYILTMEWTDETKQYRGQKTISFPIVLDFPENYQFSREEIIQGDILEITVYYAGNPQDVFVEQSIFEEFRWFSQEGLLRGYIPTNYSTEPGVYQIRYGSKSAGTEYVKDIEVIAHEYRVQNLYIDENIEQQTRNEKAYAEFAKYFNPVRLQSAPVRYYTDSFIIPSKGRLTTEFGQTRYVNDAPTSYRHSGLDIAAPTGTDILATNSGKVVLAMPLILTGNTIVIDHGEGLFSVYFHNHENFVEVGEMVERGQLIGSVGTTGFSTGPHLHFTMSYYNMNLEPGFFLVGQPITFANHREFLQ</sequence>
<gene>
    <name evidence="3" type="ORF">BHF68_05720</name>
</gene>
<dbReference type="InterPro" id="IPR011055">
    <property type="entry name" value="Dup_hybrid_motif"/>
</dbReference>
<dbReference type="Gene3D" id="2.70.70.10">
    <property type="entry name" value="Glucose Permease (Domain IIA)"/>
    <property type="match status" value="1"/>
</dbReference>
<proteinExistence type="predicted"/>
<dbReference type="EMBL" id="MIJE01000022">
    <property type="protein sequence ID" value="OEF97096.1"/>
    <property type="molecule type" value="Genomic_DNA"/>
</dbReference>
<dbReference type="RefSeq" id="WP_069643142.1">
    <property type="nucleotide sequence ID" value="NZ_MIJE01000022.1"/>
</dbReference>